<accession>A0A8E2LP48</accession>
<dbReference type="AlphaFoldDB" id="A0A8E2LP48"/>
<dbReference type="EMBL" id="MWQA01000001">
    <property type="protein sequence ID" value="ORC06465.1"/>
    <property type="molecule type" value="Genomic_DNA"/>
</dbReference>
<evidence type="ECO:0000313" key="2">
    <source>
        <dbReference type="Proteomes" id="UP000192335"/>
    </source>
</evidence>
<dbReference type="Proteomes" id="UP000192335">
    <property type="component" value="Unassembled WGS sequence"/>
</dbReference>
<name>A0A8E2LP48_9MYCO</name>
<dbReference type="Gene3D" id="1.10.287.850">
    <property type="entry name" value="HP0062-like domain"/>
    <property type="match status" value="1"/>
</dbReference>
<comment type="caution">
    <text evidence="1">The sequence shown here is derived from an EMBL/GenBank/DDBJ whole genome shotgun (WGS) entry which is preliminary data.</text>
</comment>
<protein>
    <submittedName>
        <fullName evidence="1">Uncharacterized protein</fullName>
    </submittedName>
</protein>
<proteinExistence type="predicted"/>
<evidence type="ECO:0000313" key="1">
    <source>
        <dbReference type="EMBL" id="ORC06465.1"/>
    </source>
</evidence>
<reference evidence="1 2" key="1">
    <citation type="submission" date="2017-02" db="EMBL/GenBank/DDBJ databases">
        <title>Mycobacterium kansasii genomes.</title>
        <authorList>
            <person name="Borowka P."/>
            <person name="Strapagiel D."/>
            <person name="Marciniak B."/>
            <person name="Lach J."/>
            <person name="Bakula Z."/>
            <person name="Van Ingen J."/>
            <person name="Safianowska A."/>
            <person name="Brzostek A."/>
            <person name="Dziadek J."/>
            <person name="Jagielski T."/>
        </authorList>
    </citation>
    <scope>NUCLEOTIDE SEQUENCE [LARGE SCALE GENOMIC DNA]</scope>
    <source>
        <strain evidence="1 2">12MK</strain>
    </source>
</reference>
<gene>
    <name evidence="1" type="ORF">B4U45_07300</name>
</gene>
<organism evidence="1 2">
    <name type="scientific">Mycobacterium persicum</name>
    <dbReference type="NCBI Taxonomy" id="1487726"/>
    <lineage>
        <taxon>Bacteria</taxon>
        <taxon>Bacillati</taxon>
        <taxon>Actinomycetota</taxon>
        <taxon>Actinomycetes</taxon>
        <taxon>Mycobacteriales</taxon>
        <taxon>Mycobacteriaceae</taxon>
        <taxon>Mycobacterium</taxon>
    </lineage>
</organism>
<sequence length="163" mass="16352">MVFAMEPAVVGASAAAQAGLAGQQGVGVAAGAPMLVGVMPMGEDGDSAAFAAALAEVGAAYVSTAAEHAAARGVFSDAQSVSAGMTVASEALPSSPSIADRATEIGREVSTLPRGTRLDTLADRITGLHVSQEEAVEATDIAANLGLSRRLILMVCLERRMVL</sequence>